<organism evidence="1 2">
    <name type="scientific">Iningainema tapete BLCC-T55</name>
    <dbReference type="NCBI Taxonomy" id="2748662"/>
    <lineage>
        <taxon>Bacteria</taxon>
        <taxon>Bacillati</taxon>
        <taxon>Cyanobacteriota</taxon>
        <taxon>Cyanophyceae</taxon>
        <taxon>Nostocales</taxon>
        <taxon>Scytonemataceae</taxon>
        <taxon>Iningainema tapete</taxon>
    </lineage>
</organism>
<dbReference type="Gene3D" id="1.10.260.40">
    <property type="entry name" value="lambda repressor-like DNA-binding domains"/>
    <property type="match status" value="1"/>
</dbReference>
<protein>
    <recommendedName>
        <fullName evidence="3">HTH cro/C1-type domain-containing protein</fullName>
    </recommendedName>
</protein>
<dbReference type="InterPro" id="IPR010982">
    <property type="entry name" value="Lambda_DNA-bd_dom_sf"/>
</dbReference>
<dbReference type="EMBL" id="JACXAE010000013">
    <property type="protein sequence ID" value="MBD2771202.1"/>
    <property type="molecule type" value="Genomic_DNA"/>
</dbReference>
<evidence type="ECO:0000313" key="2">
    <source>
        <dbReference type="Proteomes" id="UP000629098"/>
    </source>
</evidence>
<evidence type="ECO:0000313" key="1">
    <source>
        <dbReference type="EMBL" id="MBD2771202.1"/>
    </source>
</evidence>
<dbReference type="SUPFAM" id="SSF47413">
    <property type="entry name" value="lambda repressor-like DNA-binding domains"/>
    <property type="match status" value="1"/>
</dbReference>
<accession>A0A8J6XJ51</accession>
<evidence type="ECO:0008006" key="3">
    <source>
        <dbReference type="Google" id="ProtNLM"/>
    </source>
</evidence>
<comment type="caution">
    <text evidence="1">The sequence shown here is derived from an EMBL/GenBank/DDBJ whole genome shotgun (WGS) entry which is preliminary data.</text>
</comment>
<dbReference type="Proteomes" id="UP000629098">
    <property type="component" value="Unassembled WGS sequence"/>
</dbReference>
<name>A0A8J6XJ51_9CYAN</name>
<sequence length="121" mass="13487">MSRTLYTLEGLQKLAEIVNQARGHMSYRDFGDKIDISHTTLRRIAQLEVKEPEISTLAKLAPHTPYSLEELIAICQSSNAPTRVRTYKTAEDVLPAVEELPPTEAARLAQMIIARLAGLKT</sequence>
<gene>
    <name evidence="1" type="ORF">ICL16_03440</name>
</gene>
<dbReference type="RefSeq" id="WP_190825491.1">
    <property type="nucleotide sequence ID" value="NZ_CAWPPI010000013.1"/>
</dbReference>
<dbReference type="AlphaFoldDB" id="A0A8J6XJ51"/>
<keyword evidence="2" id="KW-1185">Reference proteome</keyword>
<reference evidence="1" key="1">
    <citation type="submission" date="2020-09" db="EMBL/GenBank/DDBJ databases">
        <title>Iningainema tapete sp. nov. (Scytonemataceae, Cyanobacteria) from greenhouses in central Florida (USA) produces two types of nodularin with biosynthetic potential for microcystin-LR and anabaenopeptins.</title>
        <authorList>
            <person name="Berthold D.E."/>
            <person name="Lefler F.W."/>
            <person name="Huang I.-S."/>
            <person name="Abdulla H."/>
            <person name="Zimba P.V."/>
            <person name="Laughinghouse H.D. IV."/>
        </authorList>
    </citation>
    <scope>NUCLEOTIDE SEQUENCE</scope>
    <source>
        <strain evidence="1">BLCCT55</strain>
    </source>
</reference>
<dbReference type="GO" id="GO:0003677">
    <property type="term" value="F:DNA binding"/>
    <property type="evidence" value="ECO:0007669"/>
    <property type="project" value="InterPro"/>
</dbReference>
<proteinExistence type="predicted"/>